<feature type="region of interest" description="Disordered" evidence="1">
    <location>
        <begin position="1"/>
        <end position="26"/>
    </location>
</feature>
<organism evidence="2 3">
    <name type="scientific">Streptomyces violaceus</name>
    <name type="common">Streptomyces venezuelae</name>
    <dbReference type="NCBI Taxonomy" id="1936"/>
    <lineage>
        <taxon>Bacteria</taxon>
        <taxon>Bacillati</taxon>
        <taxon>Actinomycetota</taxon>
        <taxon>Actinomycetes</taxon>
        <taxon>Kitasatosporales</taxon>
        <taxon>Streptomycetaceae</taxon>
        <taxon>Streptomyces</taxon>
    </lineage>
</organism>
<protein>
    <submittedName>
        <fullName evidence="2">Uncharacterized protein</fullName>
    </submittedName>
</protein>
<proteinExistence type="predicted"/>
<gene>
    <name evidence="2" type="ORF">OHB29_18010</name>
</gene>
<reference evidence="2 3" key="1">
    <citation type="submission" date="2022-10" db="EMBL/GenBank/DDBJ databases">
        <title>The complete genomes of actinobacterial strains from the NBC collection.</title>
        <authorList>
            <person name="Joergensen T.S."/>
            <person name="Alvarez Arevalo M."/>
            <person name="Sterndorff E.B."/>
            <person name="Faurdal D."/>
            <person name="Vuksanovic O."/>
            <person name="Mourched A.-S."/>
            <person name="Charusanti P."/>
            <person name="Shaw S."/>
            <person name="Blin K."/>
            <person name="Weber T."/>
        </authorList>
    </citation>
    <scope>NUCLEOTIDE SEQUENCE [LARGE SCALE GENOMIC DNA]</scope>
    <source>
        <strain evidence="2 3">NBC_00456</strain>
    </source>
</reference>
<sequence length="80" mass="8531">MTVAAQPVGGGWAVRAEQGREEQGGEATRIRVPAGGRIGVNFTVRAQSSVPRRIDRRLAFGATLDDHSEVPASVALIHLR</sequence>
<evidence type="ECO:0000313" key="2">
    <source>
        <dbReference type="EMBL" id="WUG94792.1"/>
    </source>
</evidence>
<evidence type="ECO:0000256" key="1">
    <source>
        <dbReference type="SAM" id="MobiDB-lite"/>
    </source>
</evidence>
<dbReference type="Proteomes" id="UP001341259">
    <property type="component" value="Chromosome"/>
</dbReference>
<dbReference type="RefSeq" id="WP_328339622.1">
    <property type="nucleotide sequence ID" value="NZ_CP107906.1"/>
</dbReference>
<accession>A0ABZ1NT54</accession>
<name>A0ABZ1NT54_STRVL</name>
<evidence type="ECO:0000313" key="3">
    <source>
        <dbReference type="Proteomes" id="UP001341259"/>
    </source>
</evidence>
<keyword evidence="3" id="KW-1185">Reference proteome</keyword>
<dbReference type="EMBL" id="CP107906">
    <property type="protein sequence ID" value="WUG94792.1"/>
    <property type="molecule type" value="Genomic_DNA"/>
</dbReference>